<sequence length="683" mass="74697">MRRGETNSKLWPLPSLSGARCFAVLTQRNIYIDPLAVGRVEDTSTSASSSPHDLVITFRLQNNLSLHSLVEKPKLPAIQRSSFASQRLGNLRQNVAASRMKISSQGVMQLDQEHTRLKEIVTLDIIEEYRSEIIVYVSNSSFSQWLGWVALSVRRPRQFAFLYLGRAMWEEEEVGEGGGGGGAHQLLFGRNSGVFALLSAAKPNMAGIAARHTAPVQPQPARRSSNIPSAVKEYPQSTVKSERENNAQKSKTRLASRENPLPPHEGGGGGGGELCSSVVTAAESGSARVAPRAHIEATVVERLACSPPTKAIHVQSPAGPLRIFACGNRAGRCRWSAGFLGVLSFPPPFQSCAAPYLTSYILIGSEDLDINPFRPTLIYGISGETAADSIDSSCTRQQNGITGQENAHPPFANQRLVSYPAAGAAAQPVRYEHLVTRSSQADTCPSPQSYTANQKIASDRMTAVGHTYAVTFPGCWSDVERCRTLPYSSLYRCVVQASMSPIAGWWKGGFCKRPPPVVAAISCRISRPAPRDYLRMQEENSLRAKIRQRWNDQPGVMPEALSIPEVRELWSAREKPTLAILNVLSSPSGATLRNQLQKLVTIKENFEQDNHRRRVFAQERHKQKHSVVYRTPSTSLSSRGWKYAAVGGVQGTGRVNSGHVIPELVCGGDRFSLHSLKPCATRS</sequence>
<evidence type="ECO:0000313" key="2">
    <source>
        <dbReference type="EMBL" id="KAJ8894038.1"/>
    </source>
</evidence>
<keyword evidence="3" id="KW-1185">Reference proteome</keyword>
<proteinExistence type="predicted"/>
<protein>
    <submittedName>
        <fullName evidence="2">Uncharacterized protein</fullName>
    </submittedName>
</protein>
<accession>A0ABQ9IDR5</accession>
<feature type="region of interest" description="Disordered" evidence="1">
    <location>
        <begin position="211"/>
        <end position="271"/>
    </location>
</feature>
<name>A0ABQ9IDR5_9NEOP</name>
<evidence type="ECO:0000256" key="1">
    <source>
        <dbReference type="SAM" id="MobiDB-lite"/>
    </source>
</evidence>
<comment type="caution">
    <text evidence="2">The sequence shown here is derived from an EMBL/GenBank/DDBJ whole genome shotgun (WGS) entry which is preliminary data.</text>
</comment>
<organism evidence="2 3">
    <name type="scientific">Dryococelus australis</name>
    <dbReference type="NCBI Taxonomy" id="614101"/>
    <lineage>
        <taxon>Eukaryota</taxon>
        <taxon>Metazoa</taxon>
        <taxon>Ecdysozoa</taxon>
        <taxon>Arthropoda</taxon>
        <taxon>Hexapoda</taxon>
        <taxon>Insecta</taxon>
        <taxon>Pterygota</taxon>
        <taxon>Neoptera</taxon>
        <taxon>Polyneoptera</taxon>
        <taxon>Phasmatodea</taxon>
        <taxon>Verophasmatodea</taxon>
        <taxon>Anareolatae</taxon>
        <taxon>Phasmatidae</taxon>
        <taxon>Eurycanthinae</taxon>
        <taxon>Dryococelus</taxon>
    </lineage>
</organism>
<gene>
    <name evidence="2" type="ORF">PR048_006648</name>
</gene>
<dbReference type="Proteomes" id="UP001159363">
    <property type="component" value="Chromosome 2"/>
</dbReference>
<evidence type="ECO:0000313" key="3">
    <source>
        <dbReference type="Proteomes" id="UP001159363"/>
    </source>
</evidence>
<reference evidence="2 3" key="1">
    <citation type="submission" date="2023-02" db="EMBL/GenBank/DDBJ databases">
        <title>LHISI_Scaffold_Assembly.</title>
        <authorList>
            <person name="Stuart O.P."/>
            <person name="Cleave R."/>
            <person name="Magrath M.J.L."/>
            <person name="Mikheyev A.S."/>
        </authorList>
    </citation>
    <scope>NUCLEOTIDE SEQUENCE [LARGE SCALE GENOMIC DNA]</scope>
    <source>
        <strain evidence="2">Daus_M_001</strain>
        <tissue evidence="2">Leg muscle</tissue>
    </source>
</reference>
<dbReference type="EMBL" id="JARBHB010000002">
    <property type="protein sequence ID" value="KAJ8894038.1"/>
    <property type="molecule type" value="Genomic_DNA"/>
</dbReference>